<dbReference type="AlphaFoldDB" id="A0A7K1L1C2"/>
<dbReference type="EMBL" id="WOFH01000005">
    <property type="protein sequence ID" value="MUN38192.1"/>
    <property type="molecule type" value="Genomic_DNA"/>
</dbReference>
<dbReference type="GO" id="GO:0016301">
    <property type="term" value="F:kinase activity"/>
    <property type="evidence" value="ECO:0007669"/>
    <property type="project" value="UniProtKB-KW"/>
</dbReference>
<dbReference type="Gene3D" id="3.40.50.300">
    <property type="entry name" value="P-loop containing nucleotide triphosphate hydrolases"/>
    <property type="match status" value="1"/>
</dbReference>
<dbReference type="InterPro" id="IPR027417">
    <property type="entry name" value="P-loop_NTPase"/>
</dbReference>
<gene>
    <name evidence="1" type="ORF">GNZ18_16480</name>
</gene>
<evidence type="ECO:0000313" key="1">
    <source>
        <dbReference type="EMBL" id="MUN38192.1"/>
    </source>
</evidence>
<keyword evidence="2" id="KW-1185">Reference proteome</keyword>
<keyword evidence="1" id="KW-0418">Kinase</keyword>
<keyword evidence="1" id="KW-0808">Transferase</keyword>
<comment type="caution">
    <text evidence="1">The sequence shown here is derived from an EMBL/GenBank/DDBJ whole genome shotgun (WGS) entry which is preliminary data.</text>
</comment>
<sequence length="196" mass="21298">MTSPGVILYGPPTSGKDTVTAELSRLDDRYALLPKLKTGTGRSTGYRLVSEAEREALHTAGRLVVETHRYGNVYAIDRQDIAALVDADRVPVVHMGNVADLRRLRAAVPLAWTSVLLWVPRKVCAKRSEHRGDLDTPSRVKAWDETRADLRATADTPVFNTIIRTDHTDGTEAARRIIAAVAAGPGEPIAVLADLA</sequence>
<reference evidence="1 2" key="1">
    <citation type="submission" date="2019-11" db="EMBL/GenBank/DDBJ databases">
        <authorList>
            <person name="Cao P."/>
        </authorList>
    </citation>
    <scope>NUCLEOTIDE SEQUENCE [LARGE SCALE GENOMIC DNA]</scope>
    <source>
        <strain evidence="1 2">NEAU-AAG5</strain>
    </source>
</reference>
<dbReference type="Proteomes" id="UP000432015">
    <property type="component" value="Unassembled WGS sequence"/>
</dbReference>
<accession>A0A7K1L1C2</accession>
<organism evidence="1 2">
    <name type="scientific">Actinomadura litoris</name>
    <dbReference type="NCBI Taxonomy" id="2678616"/>
    <lineage>
        <taxon>Bacteria</taxon>
        <taxon>Bacillati</taxon>
        <taxon>Actinomycetota</taxon>
        <taxon>Actinomycetes</taxon>
        <taxon>Streptosporangiales</taxon>
        <taxon>Thermomonosporaceae</taxon>
        <taxon>Actinomadura</taxon>
    </lineage>
</organism>
<protein>
    <submittedName>
        <fullName evidence="1">Guanylate kinase</fullName>
    </submittedName>
</protein>
<name>A0A7K1L1C2_9ACTN</name>
<dbReference type="SUPFAM" id="SSF52540">
    <property type="entry name" value="P-loop containing nucleoside triphosphate hydrolases"/>
    <property type="match status" value="1"/>
</dbReference>
<dbReference type="RefSeq" id="WP_156217332.1">
    <property type="nucleotide sequence ID" value="NZ_WOFH01000005.1"/>
</dbReference>
<proteinExistence type="predicted"/>
<evidence type="ECO:0000313" key="2">
    <source>
        <dbReference type="Proteomes" id="UP000432015"/>
    </source>
</evidence>